<dbReference type="Pfam" id="PF01593">
    <property type="entry name" value="Amino_oxidase"/>
    <property type="match status" value="1"/>
</dbReference>
<dbReference type="PANTHER" id="PTHR42923">
    <property type="entry name" value="PROTOPORPHYRINOGEN OXIDASE"/>
    <property type="match status" value="1"/>
</dbReference>
<dbReference type="Gene3D" id="1.10.405.20">
    <property type="match status" value="1"/>
</dbReference>
<reference evidence="2 3" key="1">
    <citation type="submission" date="2017-07" db="EMBL/GenBank/DDBJ databases">
        <title>Genome sequence of Pseudomonas NEP1.</title>
        <authorList>
            <person name="Nascimento F.X."/>
        </authorList>
    </citation>
    <scope>NUCLEOTIDE SEQUENCE [LARGE SCALE GENOMIC DNA]</scope>
    <source>
        <strain evidence="2 3">NEP1</strain>
    </source>
</reference>
<dbReference type="RefSeq" id="WP_115079188.1">
    <property type="nucleotide sequence ID" value="NZ_CP022313.1"/>
</dbReference>
<dbReference type="InterPro" id="IPR036188">
    <property type="entry name" value="FAD/NAD-bd_sf"/>
</dbReference>
<dbReference type="InterPro" id="IPR002937">
    <property type="entry name" value="Amino_oxidase"/>
</dbReference>
<sequence>MKIAIVGSGIAGLTCAYLLARRHEITLFEADARVGGHTHTVPVTVDGRDYAVDTGFIVFNDWTYPNFIRLLGQLGVAFKPTEMSFSVNDPDTGLEYNGNNLNSLFAQRSNLLSPGFWGMLRDILRFNKEARRDLAEQRITADTTLDDYFKAGGYGERFILHYIVPMGAAIWSMPMAEMLNFPLQFFVRFFENHGLLSISNRPQWQVLEGGSSAYITPLTESFKERIRLNCPVGRIDRDAHGVVIHSPAGIERFDKVVLACHSDQALRLLGNPDDKEREILGALPYADNEVVLHTDTRLLPTRKRAWASWNYRLGGAGHTRAAVTYDMNILQGIQSDTTFCVSLNQSAGISPSKVLARFTYAHPQFSLAAVAAQQRWAEIDGAQHTHYCGAYWANGFHEDGVVSALRVAASFGESL</sequence>
<evidence type="ECO:0000313" key="3">
    <source>
        <dbReference type="Proteomes" id="UP000254535"/>
    </source>
</evidence>
<dbReference type="PANTHER" id="PTHR42923:SF17">
    <property type="entry name" value="AMINE OXIDASE DOMAIN-CONTAINING PROTEIN"/>
    <property type="match status" value="1"/>
</dbReference>
<organism evidence="2 3">
    <name type="scientific">Pseudomonas fluorescens</name>
    <dbReference type="NCBI Taxonomy" id="294"/>
    <lineage>
        <taxon>Bacteria</taxon>
        <taxon>Pseudomonadati</taxon>
        <taxon>Pseudomonadota</taxon>
        <taxon>Gammaproteobacteria</taxon>
        <taxon>Pseudomonadales</taxon>
        <taxon>Pseudomonadaceae</taxon>
        <taxon>Pseudomonas</taxon>
    </lineage>
</organism>
<dbReference type="AlphaFoldDB" id="A0A345V2E4"/>
<name>A0A345V2E4_PSEFL</name>
<dbReference type="SUPFAM" id="SSF51905">
    <property type="entry name" value="FAD/NAD(P)-binding domain"/>
    <property type="match status" value="1"/>
</dbReference>
<dbReference type="GO" id="GO:0016491">
    <property type="term" value="F:oxidoreductase activity"/>
    <property type="evidence" value="ECO:0007669"/>
    <property type="project" value="InterPro"/>
</dbReference>
<evidence type="ECO:0000313" key="2">
    <source>
        <dbReference type="EMBL" id="AXJ06896.1"/>
    </source>
</evidence>
<dbReference type="Proteomes" id="UP000254535">
    <property type="component" value="Chromosome"/>
</dbReference>
<dbReference type="EMBL" id="CP022313">
    <property type="protein sequence ID" value="AXJ06896.1"/>
    <property type="molecule type" value="Genomic_DNA"/>
</dbReference>
<accession>A0A345V2E4</accession>
<protein>
    <submittedName>
        <fullName evidence="2">FAD-dependent oxidoreductase</fullName>
    </submittedName>
</protein>
<evidence type="ECO:0000259" key="1">
    <source>
        <dbReference type="Pfam" id="PF01593"/>
    </source>
</evidence>
<dbReference type="Gene3D" id="3.30.70.1990">
    <property type="match status" value="1"/>
</dbReference>
<feature type="domain" description="Amine oxidase" evidence="1">
    <location>
        <begin position="10"/>
        <end position="279"/>
    </location>
</feature>
<dbReference type="Gene3D" id="3.50.50.60">
    <property type="entry name" value="FAD/NAD(P)-binding domain"/>
    <property type="match status" value="1"/>
</dbReference>
<gene>
    <name evidence="2" type="ORF">CFN16_23015</name>
</gene>
<dbReference type="FunFam" id="1.10.405.20:FF:000001">
    <property type="entry name" value="Amine oxidase"/>
    <property type="match status" value="1"/>
</dbReference>
<proteinExistence type="predicted"/>
<dbReference type="InterPro" id="IPR050464">
    <property type="entry name" value="Zeta_carotene_desat/Oxidored"/>
</dbReference>